<protein>
    <submittedName>
        <fullName evidence="1">Uncharacterized protein</fullName>
    </submittedName>
</protein>
<sequence>MAVKRTVIRVAFDDELEAARFLQSCRRKGLDAAREDARPMGDVKRNGPELASWLQTHAGWHVVLESANRRAAWSAAWKIRHGERRGFESLLYDARTASRNGTWIVEARYKGRAVKSDDGNGMDPLF</sequence>
<gene>
    <name evidence="1" type="ORF">BHAP_1397</name>
</gene>
<dbReference type="Proteomes" id="UP000216074">
    <property type="component" value="Unassembled WGS sequence"/>
</dbReference>
<dbReference type="OrthoDB" id="3232410at2"/>
<comment type="caution">
    <text evidence="1">The sequence shown here is derived from an EMBL/GenBank/DDBJ whole genome shotgun (WGS) entry which is preliminary data.</text>
</comment>
<accession>A0A261FYF8</accession>
<evidence type="ECO:0000313" key="2">
    <source>
        <dbReference type="Proteomes" id="UP000216074"/>
    </source>
</evidence>
<dbReference type="EMBL" id="MWWY01000025">
    <property type="protein sequence ID" value="OZG64230.1"/>
    <property type="molecule type" value="Genomic_DNA"/>
</dbReference>
<dbReference type="RefSeq" id="WP_094730003.1">
    <property type="nucleotide sequence ID" value="NZ_MWWY01000025.1"/>
</dbReference>
<proteinExistence type="predicted"/>
<evidence type="ECO:0000313" key="1">
    <source>
        <dbReference type="EMBL" id="OZG64230.1"/>
    </source>
</evidence>
<reference evidence="1 2" key="1">
    <citation type="journal article" date="2017" name="BMC Genomics">
        <title>Comparative genomic and phylogenomic analyses of the Bifidobacteriaceae family.</title>
        <authorList>
            <person name="Lugli G.A."/>
            <person name="Milani C."/>
            <person name="Turroni F."/>
            <person name="Duranti S."/>
            <person name="Mancabelli L."/>
            <person name="Mangifesta M."/>
            <person name="Ferrario C."/>
            <person name="Modesto M."/>
            <person name="Mattarelli P."/>
            <person name="Jiri K."/>
            <person name="van Sinderen D."/>
            <person name="Ventura M."/>
        </authorList>
    </citation>
    <scope>NUCLEOTIDE SEQUENCE [LARGE SCALE GENOMIC DNA]</scope>
    <source>
        <strain evidence="1 2">DSM 100202</strain>
    </source>
</reference>
<name>A0A261FYF8_9BIFI</name>
<dbReference type="AlphaFoldDB" id="A0A261FYF8"/>
<organism evidence="1 2">
    <name type="scientific">Bifidobacterium hapali</name>
    <dbReference type="NCBI Taxonomy" id="1630172"/>
    <lineage>
        <taxon>Bacteria</taxon>
        <taxon>Bacillati</taxon>
        <taxon>Actinomycetota</taxon>
        <taxon>Actinomycetes</taxon>
        <taxon>Bifidobacteriales</taxon>
        <taxon>Bifidobacteriaceae</taxon>
        <taxon>Bifidobacterium</taxon>
    </lineage>
</organism>
<keyword evidence="2" id="KW-1185">Reference proteome</keyword>